<comment type="caution">
    <text evidence="7">The sequence shown here is derived from an EMBL/GenBank/DDBJ whole genome shotgun (WGS) entry which is preliminary data.</text>
</comment>
<keyword evidence="3 6" id="KW-0812">Transmembrane</keyword>
<keyword evidence="2" id="KW-1003">Cell membrane</keyword>
<sequence length="395" mass="43947">MPTRLTRYILTEILKIFVVALVALTMLILLIGVGRTLLREGLGPVAIVKLLPYVLPIALQFAFPATALFAVSCVYGRMAADGEVATVKSSGISPLKILQPAIVFAFMLSPVSVFMSDLAVSWGQPGVNRVVMLSIEDIVYRKMRSQHSYTDDGFSIHVRDVKGKRLEYPTVTVHSGSEPIKLRAREGRLTLDTENEALRLELIDSQWDRGGSIQGIVPGKTPVSIPLSRTIKTPDQASRRPRELPLRLIAIERLRQDSRTHAAVGQLAAHTGFSLLTSRPESIAGSAGQHRVRELIESRRRLTKLRIEPWRRWAEGFSCFFFVLIGAPLAMIARTSDYWTTFGLCFLPTLLTYYPLFMLGLDQAKDGAIPPYGVWLGNVMLGAIGVILIHRVRRY</sequence>
<evidence type="ECO:0000256" key="1">
    <source>
        <dbReference type="ARBA" id="ARBA00004651"/>
    </source>
</evidence>
<evidence type="ECO:0000313" key="7">
    <source>
        <dbReference type="EMBL" id="KAA5545555.1"/>
    </source>
</evidence>
<comment type="subcellular location">
    <subcellularLocation>
        <location evidence="1">Cell membrane</location>
        <topology evidence="1">Multi-pass membrane protein</topology>
    </subcellularLocation>
</comment>
<evidence type="ECO:0000256" key="4">
    <source>
        <dbReference type="ARBA" id="ARBA00022989"/>
    </source>
</evidence>
<dbReference type="GO" id="GO:0015920">
    <property type="term" value="P:lipopolysaccharide transport"/>
    <property type="evidence" value="ECO:0007669"/>
    <property type="project" value="TreeGrafter"/>
</dbReference>
<keyword evidence="8" id="KW-1185">Reference proteome</keyword>
<evidence type="ECO:0000256" key="3">
    <source>
        <dbReference type="ARBA" id="ARBA00022692"/>
    </source>
</evidence>
<feature type="transmembrane region" description="Helical" evidence="6">
    <location>
        <begin position="338"/>
        <end position="360"/>
    </location>
</feature>
<evidence type="ECO:0000256" key="2">
    <source>
        <dbReference type="ARBA" id="ARBA00022475"/>
    </source>
</evidence>
<evidence type="ECO:0000256" key="5">
    <source>
        <dbReference type="ARBA" id="ARBA00023136"/>
    </source>
</evidence>
<protein>
    <submittedName>
        <fullName evidence="7">YjgP/YjgQ family permease</fullName>
    </submittedName>
</protein>
<dbReference type="InterPro" id="IPR005495">
    <property type="entry name" value="LptG/LptF_permease"/>
</dbReference>
<organism evidence="7 8">
    <name type="scientific">Roseiconus nitratireducens</name>
    <dbReference type="NCBI Taxonomy" id="2605748"/>
    <lineage>
        <taxon>Bacteria</taxon>
        <taxon>Pseudomonadati</taxon>
        <taxon>Planctomycetota</taxon>
        <taxon>Planctomycetia</taxon>
        <taxon>Pirellulales</taxon>
        <taxon>Pirellulaceae</taxon>
        <taxon>Roseiconus</taxon>
    </lineage>
</organism>
<evidence type="ECO:0000313" key="8">
    <source>
        <dbReference type="Proteomes" id="UP000324479"/>
    </source>
</evidence>
<dbReference type="Proteomes" id="UP000324479">
    <property type="component" value="Unassembled WGS sequence"/>
</dbReference>
<evidence type="ECO:0000256" key="6">
    <source>
        <dbReference type="SAM" id="Phobius"/>
    </source>
</evidence>
<dbReference type="RefSeq" id="WP_150075825.1">
    <property type="nucleotide sequence ID" value="NZ_VWOX01000003.1"/>
</dbReference>
<feature type="transmembrane region" description="Helical" evidence="6">
    <location>
        <begin position="372"/>
        <end position="392"/>
    </location>
</feature>
<feature type="transmembrane region" description="Helical" evidence="6">
    <location>
        <begin position="313"/>
        <end position="332"/>
    </location>
</feature>
<proteinExistence type="predicted"/>
<dbReference type="PANTHER" id="PTHR33529:SF6">
    <property type="entry name" value="YJGP_YJGQ FAMILY PERMEASE"/>
    <property type="match status" value="1"/>
</dbReference>
<dbReference type="Pfam" id="PF03739">
    <property type="entry name" value="LptF_LptG"/>
    <property type="match status" value="1"/>
</dbReference>
<name>A0A5M6DJT8_9BACT</name>
<keyword evidence="4 6" id="KW-1133">Transmembrane helix</keyword>
<gene>
    <name evidence="7" type="ORF">FYK55_07915</name>
</gene>
<feature type="transmembrane region" description="Helical" evidence="6">
    <location>
        <begin position="12"/>
        <end position="33"/>
    </location>
</feature>
<accession>A0A5M6DJT8</accession>
<dbReference type="GO" id="GO:0043190">
    <property type="term" value="C:ATP-binding cassette (ABC) transporter complex"/>
    <property type="evidence" value="ECO:0007669"/>
    <property type="project" value="TreeGrafter"/>
</dbReference>
<dbReference type="PANTHER" id="PTHR33529">
    <property type="entry name" value="SLR0882 PROTEIN-RELATED"/>
    <property type="match status" value="1"/>
</dbReference>
<dbReference type="AlphaFoldDB" id="A0A5M6DJT8"/>
<dbReference type="EMBL" id="VWOX01000003">
    <property type="protein sequence ID" value="KAA5545555.1"/>
    <property type="molecule type" value="Genomic_DNA"/>
</dbReference>
<reference evidence="7 8" key="1">
    <citation type="submission" date="2019-08" db="EMBL/GenBank/DDBJ databases">
        <authorList>
            <person name="Dhanesh K."/>
            <person name="Kumar G."/>
            <person name="Sasikala C."/>
            <person name="Venkata Ramana C."/>
        </authorList>
    </citation>
    <scope>NUCLEOTIDE SEQUENCE [LARGE SCALE GENOMIC DNA]</scope>
    <source>
        <strain evidence="7 8">JC645</strain>
    </source>
</reference>
<keyword evidence="5 6" id="KW-0472">Membrane</keyword>
<feature type="transmembrane region" description="Helical" evidence="6">
    <location>
        <begin position="53"/>
        <end position="76"/>
    </location>
</feature>